<accession>A0A6C2UT22</accession>
<reference evidence="1 2" key="1">
    <citation type="submission" date="2019-04" db="EMBL/GenBank/DDBJ databases">
        <authorList>
            <person name="Van Vliet M D."/>
        </authorList>
    </citation>
    <scope>NUCLEOTIDE SEQUENCE [LARGE SCALE GENOMIC DNA]</scope>
    <source>
        <strain evidence="1 2">F21</strain>
    </source>
</reference>
<name>A0A6C2UT22_9BACT</name>
<evidence type="ECO:0000313" key="1">
    <source>
        <dbReference type="EMBL" id="VGO22046.1"/>
    </source>
</evidence>
<keyword evidence="2" id="KW-1185">Reference proteome</keyword>
<dbReference type="Proteomes" id="UP000346198">
    <property type="component" value="Unassembled WGS sequence"/>
</dbReference>
<sequence length="72" mass="8059">MVLGEATYKHTLMQMKGEIIELTRSLCIYSYEIPWFALTGKLNSINGKVASAINPYVCFSRQAVGVILFLQS</sequence>
<organism evidence="1 2">
    <name type="scientific">Pontiella sulfatireligans</name>
    <dbReference type="NCBI Taxonomy" id="2750658"/>
    <lineage>
        <taxon>Bacteria</taxon>
        <taxon>Pseudomonadati</taxon>
        <taxon>Kiritimatiellota</taxon>
        <taxon>Kiritimatiellia</taxon>
        <taxon>Kiritimatiellales</taxon>
        <taxon>Pontiellaceae</taxon>
        <taxon>Pontiella</taxon>
    </lineage>
</organism>
<gene>
    <name evidence="1" type="ORF">SCARR_04127</name>
</gene>
<dbReference type="AlphaFoldDB" id="A0A6C2UT22"/>
<protein>
    <submittedName>
        <fullName evidence="1">Uncharacterized protein</fullName>
    </submittedName>
</protein>
<evidence type="ECO:0000313" key="2">
    <source>
        <dbReference type="Proteomes" id="UP000346198"/>
    </source>
</evidence>
<proteinExistence type="predicted"/>
<dbReference type="EMBL" id="CAAHFH010000002">
    <property type="protein sequence ID" value="VGO22046.1"/>
    <property type="molecule type" value="Genomic_DNA"/>
</dbReference>